<comment type="caution">
    <text evidence="1">The sequence shown here is derived from an EMBL/GenBank/DDBJ whole genome shotgun (WGS) entry which is preliminary data.</text>
</comment>
<evidence type="ECO:0000313" key="2">
    <source>
        <dbReference type="Proteomes" id="UP000094570"/>
    </source>
</evidence>
<organism evidence="1 2">
    <name type="scientific">Fervidobacterium thailandense</name>
    <dbReference type="NCBI Taxonomy" id="1008305"/>
    <lineage>
        <taxon>Bacteria</taxon>
        <taxon>Thermotogati</taxon>
        <taxon>Thermotogota</taxon>
        <taxon>Thermotogae</taxon>
        <taxon>Thermotogales</taxon>
        <taxon>Fervidobacteriaceae</taxon>
        <taxon>Fervidobacterium</taxon>
    </lineage>
</organism>
<reference evidence="2" key="1">
    <citation type="submission" date="2016-04" db="EMBL/GenBank/DDBJ databases">
        <title>The genome sequence project of a novel Fervidobacterium isolate from a hot spring in Thailand.</title>
        <authorList>
            <person name="Gonzalez J.M."/>
            <person name="Cuecas A."/>
            <person name="Kanoksilapatham W."/>
        </authorList>
    </citation>
    <scope>NUCLEOTIDE SEQUENCE [LARGE SCALE GENOMIC DNA]</scope>
    <source>
        <strain evidence="2">FC2004</strain>
    </source>
</reference>
<protein>
    <submittedName>
        <fullName evidence="1">Uncharacterized protein</fullName>
    </submittedName>
</protein>
<name>A0A1E3G0C3_9BACT</name>
<sequence>MMVSFQSLIGTLQTGYHVYFKLDHPMFQSLIGTLQTSHSVSLGCRRGVFQSLIGTLQTGHYKIINNFIFSIIKRLWNMA</sequence>
<dbReference type="Proteomes" id="UP000094570">
    <property type="component" value="Unassembled WGS sequence"/>
</dbReference>
<keyword evidence="2" id="KW-1185">Reference proteome</keyword>
<gene>
    <name evidence="1" type="ORF">A4H02_09520</name>
</gene>
<dbReference type="EMBL" id="LWAF01000027">
    <property type="protein sequence ID" value="ODN29672.1"/>
    <property type="molecule type" value="Genomic_DNA"/>
</dbReference>
<evidence type="ECO:0000313" key="1">
    <source>
        <dbReference type="EMBL" id="ODN29672.1"/>
    </source>
</evidence>
<dbReference type="AlphaFoldDB" id="A0A1E3G0C3"/>
<accession>A0A1E3G0C3</accession>
<proteinExistence type="predicted"/>